<keyword evidence="1" id="KW-0812">Transmembrane</keyword>
<dbReference type="EMBL" id="CP130319">
    <property type="protein sequence ID" value="WNR43681.1"/>
    <property type="molecule type" value="Genomic_DNA"/>
</dbReference>
<evidence type="ECO:0000256" key="1">
    <source>
        <dbReference type="SAM" id="Phobius"/>
    </source>
</evidence>
<dbReference type="AlphaFoldDB" id="A0AA96LM66"/>
<sequence>MLKQKLIRVYMENVIWFIPVVILIAGTNPSVKESVWWKVLGFVLFMGIVLLCIRSWREAHREQRIEERRYNHEPIVLKQFN</sequence>
<evidence type="ECO:0000313" key="2">
    <source>
        <dbReference type="EMBL" id="WNR43681.1"/>
    </source>
</evidence>
<keyword evidence="3" id="KW-1185">Reference proteome</keyword>
<protein>
    <submittedName>
        <fullName evidence="2">Uncharacterized protein</fullName>
    </submittedName>
</protein>
<dbReference type="KEGG" id="proo:MJB10_21650"/>
<accession>A0AA96LM66</accession>
<keyword evidence="1" id="KW-0472">Membrane</keyword>
<feature type="transmembrane region" description="Helical" evidence="1">
    <location>
        <begin position="35"/>
        <end position="53"/>
    </location>
</feature>
<gene>
    <name evidence="2" type="ORF">MJB10_21650</name>
</gene>
<keyword evidence="1" id="KW-1133">Transmembrane helix</keyword>
<name>A0AA96LM66_9BACL</name>
<dbReference type="RefSeq" id="WP_314798296.1">
    <property type="nucleotide sequence ID" value="NZ_CP130319.1"/>
</dbReference>
<reference evidence="2" key="1">
    <citation type="submission" date="2022-02" db="EMBL/GenBank/DDBJ databases">
        <title>Paenibacillus sp. MBLB1832 Whole Genome Shotgun Sequencing.</title>
        <authorList>
            <person name="Hwang C.Y."/>
            <person name="Cho E.-S."/>
            <person name="Seo M.-J."/>
        </authorList>
    </citation>
    <scope>NUCLEOTIDE SEQUENCE</scope>
    <source>
        <strain evidence="2">MBLB1832</strain>
    </source>
</reference>
<feature type="transmembrane region" description="Helical" evidence="1">
    <location>
        <begin position="9"/>
        <end position="29"/>
    </location>
</feature>
<evidence type="ECO:0000313" key="3">
    <source>
        <dbReference type="Proteomes" id="UP001304650"/>
    </source>
</evidence>
<dbReference type="Proteomes" id="UP001304650">
    <property type="component" value="Chromosome"/>
</dbReference>
<organism evidence="2 3">
    <name type="scientific">Paenibacillus roseopurpureus</name>
    <dbReference type="NCBI Taxonomy" id="2918901"/>
    <lineage>
        <taxon>Bacteria</taxon>
        <taxon>Bacillati</taxon>
        <taxon>Bacillota</taxon>
        <taxon>Bacilli</taxon>
        <taxon>Bacillales</taxon>
        <taxon>Paenibacillaceae</taxon>
        <taxon>Paenibacillus</taxon>
    </lineage>
</organism>
<proteinExistence type="predicted"/>